<gene>
    <name evidence="1" type="ORF">BDZ85DRAFT_79649</name>
</gene>
<dbReference type="AlphaFoldDB" id="A0A6A6FYP3"/>
<dbReference type="Proteomes" id="UP000799538">
    <property type="component" value="Unassembled WGS sequence"/>
</dbReference>
<evidence type="ECO:0000313" key="1">
    <source>
        <dbReference type="EMBL" id="KAF2218616.1"/>
    </source>
</evidence>
<proteinExistence type="predicted"/>
<reference evidence="2" key="1">
    <citation type="journal article" date="2020" name="Stud. Mycol.">
        <title>101 Dothideomycetes genomes: A test case for predicting lifestyles and emergence of pathogens.</title>
        <authorList>
            <person name="Haridas S."/>
            <person name="Albert R."/>
            <person name="Binder M."/>
            <person name="Bloem J."/>
            <person name="LaButti K."/>
            <person name="Salamov A."/>
            <person name="Andreopoulos B."/>
            <person name="Baker S."/>
            <person name="Barry K."/>
            <person name="Bills G."/>
            <person name="Bluhm B."/>
            <person name="Cannon C."/>
            <person name="Castanera R."/>
            <person name="Culley D."/>
            <person name="Daum C."/>
            <person name="Ezra D."/>
            <person name="Gonzalez J."/>
            <person name="Henrissat B."/>
            <person name="Kuo A."/>
            <person name="Liang C."/>
            <person name="Lipzen A."/>
            <person name="Lutzoni F."/>
            <person name="Magnuson J."/>
            <person name="Mondo S."/>
            <person name="Nolan M."/>
            <person name="Ohm R."/>
            <person name="Pangilinan J."/>
            <person name="Park H.-J."/>
            <person name="Ramirez L."/>
            <person name="Alfaro M."/>
            <person name="Sun H."/>
            <person name="Tritt A."/>
            <person name="Yoshinaga Y."/>
            <person name="Zwiers L.-H."/>
            <person name="Turgeon B."/>
            <person name="Goodwin S."/>
            <person name="Spatafora J."/>
            <person name="Crous P."/>
            <person name="Grigoriev I."/>
        </authorList>
    </citation>
    <scope>NUCLEOTIDE SEQUENCE [LARGE SCALE GENOMIC DNA]</scope>
    <source>
        <strain evidence="2">CECT 20119</strain>
    </source>
</reference>
<keyword evidence="2" id="KW-1185">Reference proteome</keyword>
<sequence>MLGLREVVPSSTCWGTPVALLWCTSSFLWLQRSRAQQVVHICSSIRPSTRDKAPFASSEEVFSILAVSTSHLSQDLHGLKGCIQARPGQTTRIREQLQLSLVRTADVDRDQLIQGPALAQRLRPHRPWPDSGDLLRRHDEVPSHRLSPPRGQTCANQGAIKSDLTL</sequence>
<accession>A0A6A6FYP3</accession>
<protein>
    <submittedName>
        <fullName evidence="1">Uncharacterized protein</fullName>
    </submittedName>
</protein>
<evidence type="ECO:0000313" key="2">
    <source>
        <dbReference type="Proteomes" id="UP000799538"/>
    </source>
</evidence>
<dbReference type="EMBL" id="ML992534">
    <property type="protein sequence ID" value="KAF2218616.1"/>
    <property type="molecule type" value="Genomic_DNA"/>
</dbReference>
<name>A0A6A6FYP3_9PEZI</name>
<organism evidence="1 2">
    <name type="scientific">Elsinoe ampelina</name>
    <dbReference type="NCBI Taxonomy" id="302913"/>
    <lineage>
        <taxon>Eukaryota</taxon>
        <taxon>Fungi</taxon>
        <taxon>Dikarya</taxon>
        <taxon>Ascomycota</taxon>
        <taxon>Pezizomycotina</taxon>
        <taxon>Dothideomycetes</taxon>
        <taxon>Dothideomycetidae</taxon>
        <taxon>Myriangiales</taxon>
        <taxon>Elsinoaceae</taxon>
        <taxon>Elsinoe</taxon>
    </lineage>
</organism>